<dbReference type="AlphaFoldDB" id="A0A9X9X8C2"/>
<dbReference type="SUPFAM" id="SSF53756">
    <property type="entry name" value="UDP-Glycosyltransferase/glycogen phosphorylase"/>
    <property type="match status" value="1"/>
</dbReference>
<accession>A0A9X9X8C2</accession>
<dbReference type="SUPFAM" id="SSF53335">
    <property type="entry name" value="S-adenosyl-L-methionine-dependent methyltransferases"/>
    <property type="match status" value="1"/>
</dbReference>
<dbReference type="Gene3D" id="3.40.50.2000">
    <property type="entry name" value="Glycogen Phosphorylase B"/>
    <property type="match status" value="1"/>
</dbReference>
<reference evidence="2" key="1">
    <citation type="submission" date="2020-01" db="EMBL/GenBank/DDBJ databases">
        <authorList>
            <person name="Rat A."/>
        </authorList>
    </citation>
    <scope>NUCLEOTIDE SEQUENCE</scope>
    <source>
        <strain evidence="2">LMG 31228</strain>
    </source>
</reference>
<dbReference type="Pfam" id="PF00535">
    <property type="entry name" value="Glycos_transf_2"/>
    <property type="match status" value="1"/>
</dbReference>
<dbReference type="PANTHER" id="PTHR43685:SF2">
    <property type="entry name" value="GLYCOSYLTRANSFERASE 2-LIKE DOMAIN-CONTAINING PROTEIN"/>
    <property type="match status" value="1"/>
</dbReference>
<feature type="domain" description="Glycosyltransferase 2-like" evidence="1">
    <location>
        <begin position="657"/>
        <end position="824"/>
    </location>
</feature>
<proteinExistence type="predicted"/>
<organism evidence="2 3">
    <name type="scientific">Neoroseomonas eburnea</name>
    <dbReference type="NCBI Taxonomy" id="1346889"/>
    <lineage>
        <taxon>Bacteria</taxon>
        <taxon>Pseudomonadati</taxon>
        <taxon>Pseudomonadota</taxon>
        <taxon>Alphaproteobacteria</taxon>
        <taxon>Acetobacterales</taxon>
        <taxon>Acetobacteraceae</taxon>
        <taxon>Neoroseomonas</taxon>
    </lineage>
</organism>
<evidence type="ECO:0000313" key="3">
    <source>
        <dbReference type="Proteomes" id="UP001138709"/>
    </source>
</evidence>
<dbReference type="CDD" id="cd00761">
    <property type="entry name" value="Glyco_tranf_GTA_type"/>
    <property type="match status" value="1"/>
</dbReference>
<dbReference type="Pfam" id="PF13692">
    <property type="entry name" value="Glyco_trans_1_4"/>
    <property type="match status" value="1"/>
</dbReference>
<keyword evidence="3" id="KW-1185">Reference proteome</keyword>
<name>A0A9X9X8C2_9PROT</name>
<dbReference type="Gene3D" id="3.40.50.150">
    <property type="entry name" value="Vaccinia Virus protein VP39"/>
    <property type="match status" value="1"/>
</dbReference>
<dbReference type="InterPro" id="IPR029044">
    <property type="entry name" value="Nucleotide-diphossugar_trans"/>
</dbReference>
<dbReference type="Gene3D" id="3.90.550.10">
    <property type="entry name" value="Spore Coat Polysaccharide Biosynthesis Protein SpsA, Chain A"/>
    <property type="match status" value="1"/>
</dbReference>
<sequence>MLQGATLSGVVSARDFAPRANFLAGGKSRRLVEIDRHYDDSAVVWQEDVYRFARLVADETGPARIVDIGTGSGVKLQSSFAGHPAATLQTDWHDDRMPLPDGAAMGSFLPVNLEEFGDLERLEAALDPREPTLFILSDVIEHLQDPRPLLRTLRRLLKLHAGNRLVISTPDRERVDGARADGLPDNRGHVRQWTLNEFGLAMMSAGFIVRRIGRLPQNAWDACARTICAELACTAEHCRRWLHDHGLPPPAAHMVLTTEHARAERTGGIGTYIQLAEEADRQPRLILFAGNMGLPEERWWEAARARGWIHVADMCGRSGLPLRDVAAVDPDDILAAAMQALFLYDEVRLIEYQDYLGIGYRVAQAKRAGLLPPSVSVVAYAHGNQLYLDAAAGEVGTDRSPSIDAWERLSLELADVALFPSRYLRDLYVEKGGFRPRAERFLPYPIRLAPNGLDDLSRGPIRTLVFYGKQTPQKGYPDFVEAVRALFADPRHAATAARLERVVLMGVTEPDARLKDLPITVEHGVWSRAEAVAMLRRFAADSLLVLPYRGDNHPLSIFEVIDADCQFIAFDIGGVPEHLPGELADMLLCAPDGTALAAAMARALSLSHWDRCRLVERTRALVREAYMQHTEEYRAVTAALTQGPAPAASAPEPGAVTVVVPNLNGRREHLADAALGLRNSFQRPRKILLVDDGSTPENFAELQAAAARFGDIPTEIIRHERNLGLAAARNLGLARTETPYLCAHDNDNIVLNRFLQIACRILDENPEVAAVTCWLRHFDDGTEWQAETWGEAYRPTGADLGEALRRNTLGDALAVYRVSALREIGGWNATSKAKWEDWECFLRLAGAGKDIWVIPQEVVLYRIRQGSMLRAYPDFPGWLRLANALPGLPRAQSVALLRGIWMKPPIIHMQDPSIIARVNELEAILRVNEMESNARLDASEREKQAILQRLQALETSTTWRVTHRLRAFFDRRPRLKRVVRAPLAVGWRGARAVRNAITGR</sequence>
<comment type="caution">
    <text evidence="2">The sequence shown here is derived from an EMBL/GenBank/DDBJ whole genome shotgun (WGS) entry which is preliminary data.</text>
</comment>
<dbReference type="InterPro" id="IPR050834">
    <property type="entry name" value="Glycosyltransf_2"/>
</dbReference>
<protein>
    <submittedName>
        <fullName evidence="2">Glycosyltransferase</fullName>
    </submittedName>
</protein>
<gene>
    <name evidence="2" type="ORF">GXW74_05630</name>
</gene>
<dbReference type="RefSeq" id="WP_211845444.1">
    <property type="nucleotide sequence ID" value="NZ_JAAEDL010000004.1"/>
</dbReference>
<dbReference type="EMBL" id="JAAEDL010000004">
    <property type="protein sequence ID" value="MBR0679958.1"/>
    <property type="molecule type" value="Genomic_DNA"/>
</dbReference>
<evidence type="ECO:0000259" key="1">
    <source>
        <dbReference type="Pfam" id="PF00535"/>
    </source>
</evidence>
<dbReference type="Pfam" id="PF13489">
    <property type="entry name" value="Methyltransf_23"/>
    <property type="match status" value="1"/>
</dbReference>
<dbReference type="Proteomes" id="UP001138709">
    <property type="component" value="Unassembled WGS sequence"/>
</dbReference>
<dbReference type="InterPro" id="IPR029063">
    <property type="entry name" value="SAM-dependent_MTases_sf"/>
</dbReference>
<dbReference type="SUPFAM" id="SSF53448">
    <property type="entry name" value="Nucleotide-diphospho-sugar transferases"/>
    <property type="match status" value="1"/>
</dbReference>
<reference evidence="2" key="2">
    <citation type="journal article" date="2021" name="Syst. Appl. Microbiol.">
        <title>Roseomonas hellenica sp. nov., isolated from roots of wild-growing Alkanna tinctoria.</title>
        <authorList>
            <person name="Rat A."/>
            <person name="Naranjo H.D."/>
            <person name="Lebbe L."/>
            <person name="Cnockaert M."/>
            <person name="Krigas N."/>
            <person name="Grigoriadou K."/>
            <person name="Maloupa E."/>
            <person name="Willems A."/>
        </authorList>
    </citation>
    <scope>NUCLEOTIDE SEQUENCE</scope>
    <source>
        <strain evidence="2">LMG 31228</strain>
    </source>
</reference>
<dbReference type="PANTHER" id="PTHR43685">
    <property type="entry name" value="GLYCOSYLTRANSFERASE"/>
    <property type="match status" value="1"/>
</dbReference>
<dbReference type="InterPro" id="IPR001173">
    <property type="entry name" value="Glyco_trans_2-like"/>
</dbReference>
<evidence type="ECO:0000313" key="2">
    <source>
        <dbReference type="EMBL" id="MBR0679958.1"/>
    </source>
</evidence>